<proteinExistence type="predicted"/>
<dbReference type="GO" id="GO:0008932">
    <property type="term" value="F:lytic endotransglycosylase activity"/>
    <property type="evidence" value="ECO:0007669"/>
    <property type="project" value="TreeGrafter"/>
</dbReference>
<dbReference type="STRING" id="1888891.DSOL_0689"/>
<dbReference type="EMBL" id="MLBF01000003">
    <property type="protein sequence ID" value="OLN33443.1"/>
    <property type="molecule type" value="Genomic_DNA"/>
</dbReference>
<dbReference type="Gene3D" id="3.10.350.10">
    <property type="entry name" value="LysM domain"/>
    <property type="match status" value="1"/>
</dbReference>
<dbReference type="AlphaFoldDB" id="A0A1Q8R1D7"/>
<name>A0A1Q8R1D7_9FIRM</name>
<dbReference type="InterPro" id="IPR018392">
    <property type="entry name" value="LysM"/>
</dbReference>
<reference evidence="2 3" key="1">
    <citation type="submission" date="2016-09" db="EMBL/GenBank/DDBJ databases">
        <title>Complete genome of Desulfosporosinus sp. OL.</title>
        <authorList>
            <person name="Mardanov A."/>
            <person name="Beletsky A."/>
            <person name="Panova A."/>
            <person name="Karnachuk O."/>
            <person name="Ravin N."/>
        </authorList>
    </citation>
    <scope>NUCLEOTIDE SEQUENCE [LARGE SCALE GENOMIC DNA]</scope>
    <source>
        <strain evidence="2 3">OL</strain>
    </source>
</reference>
<evidence type="ECO:0000259" key="1">
    <source>
        <dbReference type="PROSITE" id="PS51782"/>
    </source>
</evidence>
<sequence length="163" mass="17364">MELRSVAYNPTQAPGMQGMSDMSGMQGMMPGMQGMMPGMPGMPGMQGAPMACGPGMYPPSGLVNLDVDADPGFVSLDLGGPMACSPCGEPMMQQHLYHCPMPAPKPAHEVYAVKKGDTVYKIAKRYGTTMQAIILGNNLRNPNLIYPGQILFIPGVSTEEYYG</sequence>
<accession>A0A1Q8R1D7</accession>
<gene>
    <name evidence="2" type="ORF">DSOL_0689</name>
</gene>
<dbReference type="PANTHER" id="PTHR33734:SF22">
    <property type="entry name" value="MEMBRANE-BOUND LYTIC MUREIN TRANSGLYCOSYLASE D"/>
    <property type="match status" value="1"/>
</dbReference>
<dbReference type="CDD" id="cd00118">
    <property type="entry name" value="LysM"/>
    <property type="match status" value="1"/>
</dbReference>
<organism evidence="2 3">
    <name type="scientific">Desulfosporosinus metallidurans</name>
    <dbReference type="NCBI Taxonomy" id="1888891"/>
    <lineage>
        <taxon>Bacteria</taxon>
        <taxon>Bacillati</taxon>
        <taxon>Bacillota</taxon>
        <taxon>Clostridia</taxon>
        <taxon>Eubacteriales</taxon>
        <taxon>Desulfitobacteriaceae</taxon>
        <taxon>Desulfosporosinus</taxon>
    </lineage>
</organism>
<dbReference type="Pfam" id="PF01476">
    <property type="entry name" value="LysM"/>
    <property type="match status" value="1"/>
</dbReference>
<keyword evidence="3" id="KW-1185">Reference proteome</keyword>
<dbReference type="OrthoDB" id="9815473at2"/>
<dbReference type="Proteomes" id="UP000186102">
    <property type="component" value="Unassembled WGS sequence"/>
</dbReference>
<comment type="caution">
    <text evidence="2">The sequence shown here is derived from an EMBL/GenBank/DDBJ whole genome shotgun (WGS) entry which is preliminary data.</text>
</comment>
<dbReference type="RefSeq" id="WP_075363490.1">
    <property type="nucleotide sequence ID" value="NZ_MLBF01000003.1"/>
</dbReference>
<feature type="domain" description="LysM" evidence="1">
    <location>
        <begin position="109"/>
        <end position="153"/>
    </location>
</feature>
<dbReference type="PROSITE" id="PS51782">
    <property type="entry name" value="LYSM"/>
    <property type="match status" value="1"/>
</dbReference>
<dbReference type="SUPFAM" id="SSF54106">
    <property type="entry name" value="LysM domain"/>
    <property type="match status" value="1"/>
</dbReference>
<evidence type="ECO:0000313" key="3">
    <source>
        <dbReference type="Proteomes" id="UP000186102"/>
    </source>
</evidence>
<dbReference type="SMART" id="SM00257">
    <property type="entry name" value="LysM"/>
    <property type="match status" value="1"/>
</dbReference>
<dbReference type="PANTHER" id="PTHR33734">
    <property type="entry name" value="LYSM DOMAIN-CONTAINING GPI-ANCHORED PROTEIN 2"/>
    <property type="match status" value="1"/>
</dbReference>
<protein>
    <submittedName>
        <fullName evidence="2">Membrane-bound lytic murein transglycosylase D</fullName>
    </submittedName>
</protein>
<dbReference type="InterPro" id="IPR036779">
    <property type="entry name" value="LysM_dom_sf"/>
</dbReference>
<evidence type="ECO:0000313" key="2">
    <source>
        <dbReference type="EMBL" id="OLN33443.1"/>
    </source>
</evidence>